<dbReference type="SUPFAM" id="SSF50037">
    <property type="entry name" value="C-terminal domain of transcriptional repressors"/>
    <property type="match status" value="1"/>
</dbReference>
<name>A0A9D1PJ98_9FIRM</name>
<feature type="domain" description="Ferrous iron transporter FeoA-like" evidence="2">
    <location>
        <begin position="1"/>
        <end position="70"/>
    </location>
</feature>
<dbReference type="AlphaFoldDB" id="A0A9D1PJ98"/>
<evidence type="ECO:0000256" key="1">
    <source>
        <dbReference type="ARBA" id="ARBA00023004"/>
    </source>
</evidence>
<keyword evidence="1" id="KW-0408">Iron</keyword>
<dbReference type="Gene3D" id="2.30.30.90">
    <property type="match status" value="1"/>
</dbReference>
<dbReference type="SMART" id="SM00899">
    <property type="entry name" value="FeoA"/>
    <property type="match status" value="1"/>
</dbReference>
<accession>A0A9D1PJ98</accession>
<dbReference type="InterPro" id="IPR008988">
    <property type="entry name" value="Transcriptional_repressor_C"/>
</dbReference>
<gene>
    <name evidence="3" type="ORF">H9746_06870</name>
</gene>
<evidence type="ECO:0000313" key="3">
    <source>
        <dbReference type="EMBL" id="HIV62544.1"/>
    </source>
</evidence>
<reference evidence="3" key="2">
    <citation type="submission" date="2021-04" db="EMBL/GenBank/DDBJ databases">
        <authorList>
            <person name="Gilroy R."/>
        </authorList>
    </citation>
    <scope>NUCLEOTIDE SEQUENCE</scope>
    <source>
        <strain evidence="3">CHK193-4272</strain>
    </source>
</reference>
<sequence length="70" mass="7847">MNLTFAELGKEYIIKDIQTDDDELNSFLFSLGCYSGEPITVVSHMRGGYVVSIKDGRYNIDKDLAEAILI</sequence>
<dbReference type="GO" id="GO:0046914">
    <property type="term" value="F:transition metal ion binding"/>
    <property type="evidence" value="ECO:0007669"/>
    <property type="project" value="InterPro"/>
</dbReference>
<organism evidence="3 4">
    <name type="scientific">Candidatus Butyricicoccus avistercoris</name>
    <dbReference type="NCBI Taxonomy" id="2838518"/>
    <lineage>
        <taxon>Bacteria</taxon>
        <taxon>Bacillati</taxon>
        <taxon>Bacillota</taxon>
        <taxon>Clostridia</taxon>
        <taxon>Eubacteriales</taxon>
        <taxon>Butyricicoccaceae</taxon>
        <taxon>Butyricicoccus</taxon>
    </lineage>
</organism>
<proteinExistence type="predicted"/>
<comment type="caution">
    <text evidence="3">The sequence shown here is derived from an EMBL/GenBank/DDBJ whole genome shotgun (WGS) entry which is preliminary data.</text>
</comment>
<protein>
    <submittedName>
        <fullName evidence="3">Ferrous iron transport protein A</fullName>
    </submittedName>
</protein>
<evidence type="ECO:0000313" key="4">
    <source>
        <dbReference type="Proteomes" id="UP000886808"/>
    </source>
</evidence>
<dbReference type="EMBL" id="DXIE01000037">
    <property type="protein sequence ID" value="HIV62544.1"/>
    <property type="molecule type" value="Genomic_DNA"/>
</dbReference>
<dbReference type="InterPro" id="IPR038157">
    <property type="entry name" value="FeoA_core_dom"/>
</dbReference>
<dbReference type="Proteomes" id="UP000886808">
    <property type="component" value="Unassembled WGS sequence"/>
</dbReference>
<dbReference type="InterPro" id="IPR007167">
    <property type="entry name" value="Fe-transptr_FeoA-like"/>
</dbReference>
<evidence type="ECO:0000259" key="2">
    <source>
        <dbReference type="SMART" id="SM00899"/>
    </source>
</evidence>
<dbReference type="Pfam" id="PF04023">
    <property type="entry name" value="FeoA"/>
    <property type="match status" value="1"/>
</dbReference>
<reference evidence="3" key="1">
    <citation type="journal article" date="2021" name="PeerJ">
        <title>Extensive microbial diversity within the chicken gut microbiome revealed by metagenomics and culture.</title>
        <authorList>
            <person name="Gilroy R."/>
            <person name="Ravi A."/>
            <person name="Getino M."/>
            <person name="Pursley I."/>
            <person name="Horton D.L."/>
            <person name="Alikhan N.F."/>
            <person name="Baker D."/>
            <person name="Gharbi K."/>
            <person name="Hall N."/>
            <person name="Watson M."/>
            <person name="Adriaenssens E.M."/>
            <person name="Foster-Nyarko E."/>
            <person name="Jarju S."/>
            <person name="Secka A."/>
            <person name="Antonio M."/>
            <person name="Oren A."/>
            <person name="Chaudhuri R.R."/>
            <person name="La Ragione R."/>
            <person name="Hildebrand F."/>
            <person name="Pallen M.J."/>
        </authorList>
    </citation>
    <scope>NUCLEOTIDE SEQUENCE</scope>
    <source>
        <strain evidence="3">CHK193-4272</strain>
    </source>
</reference>